<dbReference type="InterPro" id="IPR018499">
    <property type="entry name" value="Tetraspanin/Peripherin"/>
</dbReference>
<evidence type="ECO:0000313" key="9">
    <source>
        <dbReference type="Proteomes" id="UP001289374"/>
    </source>
</evidence>
<evidence type="ECO:0000256" key="2">
    <source>
        <dbReference type="ARBA" id="ARBA00006840"/>
    </source>
</evidence>
<evidence type="ECO:0000256" key="7">
    <source>
        <dbReference type="SAM" id="Phobius"/>
    </source>
</evidence>
<dbReference type="Proteomes" id="UP001289374">
    <property type="component" value="Unassembled WGS sequence"/>
</dbReference>
<sequence length="307" mass="34699">MPDHQDMAETTNNDNPTETPVVLTVEQDNKPTDTNEEQSVDPKTDEKPVQHESANMGRFVLPVVALLTFLLSIPFLFEAIWLLYVQQYDCEGLLKSLPGLQMGIAVGLFCVFLVSNVVVYLRARWSLAPGLIVMKIALVLMLVVGLTLRGSFEGETRQIPASPGWLKVKVDDDGNWNNIKSCLYGTRMCRNLMSRSYNEMSTHLSPIEGGCCDPPSICEMEYVNMGYWKKSNETANVDGKYDKDCDVWQNDERALCYDCQACKLGFVKTLEGKWVRVGTFLVVMSLLLMIFHLLLFVATMWEQQKLT</sequence>
<evidence type="ECO:0000256" key="1">
    <source>
        <dbReference type="ARBA" id="ARBA00004141"/>
    </source>
</evidence>
<comment type="subcellular location">
    <subcellularLocation>
        <location evidence="1">Membrane</location>
        <topology evidence="1">Multi-pass membrane protein</topology>
    </subcellularLocation>
</comment>
<feature type="transmembrane region" description="Helical" evidence="7">
    <location>
        <begin position="97"/>
        <end position="121"/>
    </location>
</feature>
<dbReference type="AlphaFoldDB" id="A0AAE1WFX0"/>
<feature type="compositionally biased region" description="Low complexity" evidence="6">
    <location>
        <begin position="9"/>
        <end position="20"/>
    </location>
</feature>
<keyword evidence="3 7" id="KW-0812">Transmembrane</keyword>
<comment type="similarity">
    <text evidence="2">Belongs to the tetraspanin (TM4SF) family.</text>
</comment>
<dbReference type="Pfam" id="PF00335">
    <property type="entry name" value="Tetraspanin"/>
    <property type="match status" value="1"/>
</dbReference>
<dbReference type="GO" id="GO:0009734">
    <property type="term" value="P:auxin-activated signaling pathway"/>
    <property type="evidence" value="ECO:0007669"/>
    <property type="project" value="InterPro"/>
</dbReference>
<feature type="transmembrane region" description="Helical" evidence="7">
    <location>
        <begin position="277"/>
        <end position="301"/>
    </location>
</feature>
<evidence type="ECO:0000256" key="5">
    <source>
        <dbReference type="ARBA" id="ARBA00023136"/>
    </source>
</evidence>
<feature type="transmembrane region" description="Helical" evidence="7">
    <location>
        <begin position="59"/>
        <end position="85"/>
    </location>
</feature>
<evidence type="ECO:0000256" key="4">
    <source>
        <dbReference type="ARBA" id="ARBA00022989"/>
    </source>
</evidence>
<keyword evidence="9" id="KW-1185">Reference proteome</keyword>
<name>A0AAE1WFX0_9LAMI</name>
<feature type="region of interest" description="Disordered" evidence="6">
    <location>
        <begin position="1"/>
        <end position="48"/>
    </location>
</feature>
<evidence type="ECO:0000256" key="3">
    <source>
        <dbReference type="ARBA" id="ARBA00022692"/>
    </source>
</evidence>
<comment type="caution">
    <text evidence="8">The sequence shown here is derived from an EMBL/GenBank/DDBJ whole genome shotgun (WGS) entry which is preliminary data.</text>
</comment>
<organism evidence="8 9">
    <name type="scientific">Sesamum angolense</name>
    <dbReference type="NCBI Taxonomy" id="2727404"/>
    <lineage>
        <taxon>Eukaryota</taxon>
        <taxon>Viridiplantae</taxon>
        <taxon>Streptophyta</taxon>
        <taxon>Embryophyta</taxon>
        <taxon>Tracheophyta</taxon>
        <taxon>Spermatophyta</taxon>
        <taxon>Magnoliopsida</taxon>
        <taxon>eudicotyledons</taxon>
        <taxon>Gunneridae</taxon>
        <taxon>Pentapetalae</taxon>
        <taxon>asterids</taxon>
        <taxon>lamiids</taxon>
        <taxon>Lamiales</taxon>
        <taxon>Pedaliaceae</taxon>
        <taxon>Sesamum</taxon>
    </lineage>
</organism>
<keyword evidence="5 7" id="KW-0472">Membrane</keyword>
<evidence type="ECO:0000256" key="6">
    <source>
        <dbReference type="SAM" id="MobiDB-lite"/>
    </source>
</evidence>
<dbReference type="PANTHER" id="PTHR32191">
    <property type="entry name" value="TETRASPANIN-8-RELATED"/>
    <property type="match status" value="1"/>
</dbReference>
<reference evidence="8" key="2">
    <citation type="journal article" date="2024" name="Plant">
        <title>Genomic evolution and insights into agronomic trait innovations of Sesamum species.</title>
        <authorList>
            <person name="Miao H."/>
            <person name="Wang L."/>
            <person name="Qu L."/>
            <person name="Liu H."/>
            <person name="Sun Y."/>
            <person name="Le M."/>
            <person name="Wang Q."/>
            <person name="Wei S."/>
            <person name="Zheng Y."/>
            <person name="Lin W."/>
            <person name="Duan Y."/>
            <person name="Cao H."/>
            <person name="Xiong S."/>
            <person name="Wang X."/>
            <person name="Wei L."/>
            <person name="Li C."/>
            <person name="Ma Q."/>
            <person name="Ju M."/>
            <person name="Zhao R."/>
            <person name="Li G."/>
            <person name="Mu C."/>
            <person name="Tian Q."/>
            <person name="Mei H."/>
            <person name="Zhang T."/>
            <person name="Gao T."/>
            <person name="Zhang H."/>
        </authorList>
    </citation>
    <scope>NUCLEOTIDE SEQUENCE</scope>
    <source>
        <strain evidence="8">K16</strain>
    </source>
</reference>
<evidence type="ECO:0000313" key="8">
    <source>
        <dbReference type="EMBL" id="KAK4392670.1"/>
    </source>
</evidence>
<keyword evidence="4 7" id="KW-1133">Transmembrane helix</keyword>
<dbReference type="InterPro" id="IPR044991">
    <property type="entry name" value="TET_plant"/>
</dbReference>
<dbReference type="EMBL" id="JACGWL010000011">
    <property type="protein sequence ID" value="KAK4392670.1"/>
    <property type="molecule type" value="Genomic_DNA"/>
</dbReference>
<dbReference type="GO" id="GO:0016020">
    <property type="term" value="C:membrane"/>
    <property type="evidence" value="ECO:0007669"/>
    <property type="project" value="UniProtKB-SubCell"/>
</dbReference>
<gene>
    <name evidence="8" type="ORF">Sango_2044800</name>
</gene>
<protein>
    <submittedName>
        <fullName evidence="8">Tetraspanin-15</fullName>
    </submittedName>
</protein>
<accession>A0AAE1WFX0</accession>
<proteinExistence type="inferred from homology"/>
<feature type="transmembrane region" description="Helical" evidence="7">
    <location>
        <begin position="127"/>
        <end position="148"/>
    </location>
</feature>
<reference evidence="8" key="1">
    <citation type="submission" date="2020-06" db="EMBL/GenBank/DDBJ databases">
        <authorList>
            <person name="Li T."/>
            <person name="Hu X."/>
            <person name="Zhang T."/>
            <person name="Song X."/>
            <person name="Zhang H."/>
            <person name="Dai N."/>
            <person name="Sheng W."/>
            <person name="Hou X."/>
            <person name="Wei L."/>
        </authorList>
    </citation>
    <scope>NUCLEOTIDE SEQUENCE</scope>
    <source>
        <strain evidence="8">K16</strain>
        <tissue evidence="8">Leaf</tissue>
    </source>
</reference>